<evidence type="ECO:0000313" key="2">
    <source>
        <dbReference type="Proteomes" id="UP000271624"/>
    </source>
</evidence>
<gene>
    <name evidence="1" type="ORF">DSM106972_086980</name>
</gene>
<accession>A0A3S1CQN6</accession>
<dbReference type="AlphaFoldDB" id="A0A3S1CQN6"/>
<keyword evidence="2" id="KW-1185">Reference proteome</keyword>
<proteinExistence type="predicted"/>
<dbReference type="Proteomes" id="UP000271624">
    <property type="component" value="Unassembled WGS sequence"/>
</dbReference>
<comment type="caution">
    <text evidence="1">The sequence shown here is derived from an EMBL/GenBank/DDBJ whole genome shotgun (WGS) entry which is preliminary data.</text>
</comment>
<evidence type="ECO:0000313" key="1">
    <source>
        <dbReference type="EMBL" id="RUS96675.1"/>
    </source>
</evidence>
<protein>
    <submittedName>
        <fullName evidence="1">Uncharacterized protein</fullName>
    </submittedName>
</protein>
<name>A0A3S1CQN6_9CYAN</name>
<organism evidence="1 2">
    <name type="scientific">Dulcicalothrix desertica PCC 7102</name>
    <dbReference type="NCBI Taxonomy" id="232991"/>
    <lineage>
        <taxon>Bacteria</taxon>
        <taxon>Bacillati</taxon>
        <taxon>Cyanobacteriota</taxon>
        <taxon>Cyanophyceae</taxon>
        <taxon>Nostocales</taxon>
        <taxon>Calotrichaceae</taxon>
        <taxon>Dulcicalothrix</taxon>
    </lineage>
</organism>
<reference evidence="1" key="2">
    <citation type="journal article" date="2019" name="Genome Biol. Evol.">
        <title>Day and night: Metabolic profiles and evolutionary relationships of six axenic non-marine cyanobacteria.</title>
        <authorList>
            <person name="Will S.E."/>
            <person name="Henke P."/>
            <person name="Boedeker C."/>
            <person name="Huang S."/>
            <person name="Brinkmann H."/>
            <person name="Rohde M."/>
            <person name="Jarek M."/>
            <person name="Friedl T."/>
            <person name="Seufert S."/>
            <person name="Schumacher M."/>
            <person name="Overmann J."/>
            <person name="Neumann-Schaal M."/>
            <person name="Petersen J."/>
        </authorList>
    </citation>
    <scope>NUCLEOTIDE SEQUENCE [LARGE SCALE GENOMIC DNA]</scope>
    <source>
        <strain evidence="1">PCC 7102</strain>
    </source>
</reference>
<dbReference type="RefSeq" id="WP_127086693.1">
    <property type="nucleotide sequence ID" value="NZ_RSCL01000035.1"/>
</dbReference>
<dbReference type="EMBL" id="RSCL01000035">
    <property type="protein sequence ID" value="RUS96675.1"/>
    <property type="molecule type" value="Genomic_DNA"/>
</dbReference>
<dbReference type="OrthoDB" id="461957at2"/>
<reference evidence="1" key="1">
    <citation type="submission" date="2018-12" db="EMBL/GenBank/DDBJ databases">
        <authorList>
            <person name="Will S."/>
            <person name="Neumann-Schaal M."/>
            <person name="Henke P."/>
        </authorList>
    </citation>
    <scope>NUCLEOTIDE SEQUENCE</scope>
    <source>
        <strain evidence="1">PCC 7102</strain>
    </source>
</reference>
<sequence>MRTGALGLAAKGVFVVSSSLCDYEVRRNLVLESIRTGNHDGLNNLDEITAIVSFLSVTDESS</sequence>